<name>A0A1H3TUZ4_9MICO</name>
<keyword evidence="2" id="KW-0560">Oxidoreductase</keyword>
<evidence type="ECO:0000256" key="2">
    <source>
        <dbReference type="ARBA" id="ARBA00023002"/>
    </source>
</evidence>
<sequence length="357" mass="37499">MRDFFYEALPMRVRFAAGSRFAAAEEIRALGLQKVIVLSTEFQAPLAAEISDSLGELSVGVFDQAEMHVPVETARAVQELAQRLGADGCVAVGGGSTTGLGKALALEFGMPIIAVPTTFAGSEMTPIWGLTENGRKKTGRDRAVLPKSVLYDPELLLSLPLGLCVTSGFNAIAHAVEGLYAPDASPIISLIAAEGVGALASALPAIAADPGGIGPRSEALYGAWLCGVTLGATTMSLHHKLCHVLGGTLDLPHAETHTVVLPHVMRFNLPAAPDAERILRDRLATDDPAAEVQRLSRSLGAPVGLAQLGMDLKDVELVVELAMKESYANPRPVTAEDVRRIVHGAWLGVEVSPVARS</sequence>
<dbReference type="GO" id="GO:0018506">
    <property type="term" value="F:maleylacetate reductase activity"/>
    <property type="evidence" value="ECO:0007669"/>
    <property type="project" value="InterPro"/>
</dbReference>
<reference evidence="6 7" key="1">
    <citation type="submission" date="2016-10" db="EMBL/GenBank/DDBJ databases">
        <authorList>
            <person name="de Groot N.N."/>
        </authorList>
    </citation>
    <scope>NUCLEOTIDE SEQUENCE [LARGE SCALE GENOMIC DNA]</scope>
    <source>
        <strain evidence="6 7">CGMCC 4.3491</strain>
    </source>
</reference>
<dbReference type="Pfam" id="PF25137">
    <property type="entry name" value="ADH_Fe_C"/>
    <property type="match status" value="1"/>
</dbReference>
<dbReference type="PANTHER" id="PTHR11496">
    <property type="entry name" value="ALCOHOL DEHYDROGENASE"/>
    <property type="match status" value="1"/>
</dbReference>
<organism evidence="6 7">
    <name type="scientific">Herbiconiux ginsengi</name>
    <dbReference type="NCBI Taxonomy" id="381665"/>
    <lineage>
        <taxon>Bacteria</taxon>
        <taxon>Bacillati</taxon>
        <taxon>Actinomycetota</taxon>
        <taxon>Actinomycetes</taxon>
        <taxon>Micrococcales</taxon>
        <taxon>Microbacteriaceae</taxon>
        <taxon>Herbiconiux</taxon>
    </lineage>
</organism>
<proteinExistence type="inferred from homology"/>
<comment type="similarity">
    <text evidence="1">Belongs to the iron-containing alcohol dehydrogenase family.</text>
</comment>
<dbReference type="RefSeq" id="WP_092558062.1">
    <property type="nucleotide sequence ID" value="NZ_FNPZ01000008.1"/>
</dbReference>
<evidence type="ECO:0000259" key="5">
    <source>
        <dbReference type="Pfam" id="PF25137"/>
    </source>
</evidence>
<evidence type="ECO:0000259" key="4">
    <source>
        <dbReference type="Pfam" id="PF00465"/>
    </source>
</evidence>
<dbReference type="Gene3D" id="1.20.1090.10">
    <property type="entry name" value="Dehydroquinate synthase-like - alpha domain"/>
    <property type="match status" value="1"/>
</dbReference>
<dbReference type="AlphaFoldDB" id="A0A1H3TUZ4"/>
<protein>
    <submittedName>
        <fullName evidence="6">Maleylacetate reductase</fullName>
    </submittedName>
</protein>
<dbReference type="CDD" id="cd08177">
    <property type="entry name" value="MAR"/>
    <property type="match status" value="1"/>
</dbReference>
<dbReference type="InterPro" id="IPR039697">
    <property type="entry name" value="Alcohol_dehydrogenase_Fe"/>
</dbReference>
<evidence type="ECO:0000313" key="7">
    <source>
        <dbReference type="Proteomes" id="UP000198891"/>
    </source>
</evidence>
<evidence type="ECO:0000256" key="3">
    <source>
        <dbReference type="ARBA" id="ARBA00023027"/>
    </source>
</evidence>
<dbReference type="EMBL" id="FNPZ01000008">
    <property type="protein sequence ID" value="SDZ53897.1"/>
    <property type="molecule type" value="Genomic_DNA"/>
</dbReference>
<dbReference type="InterPro" id="IPR034786">
    <property type="entry name" value="MAR"/>
</dbReference>
<gene>
    <name evidence="6" type="ORF">SAMN05216554_4493</name>
</gene>
<dbReference type="InterPro" id="IPR056798">
    <property type="entry name" value="ADH_Fe_C"/>
</dbReference>
<dbReference type="Gene3D" id="3.40.50.1970">
    <property type="match status" value="1"/>
</dbReference>
<feature type="domain" description="Fe-containing alcohol dehydrogenase-like C-terminal" evidence="5">
    <location>
        <begin position="165"/>
        <end position="345"/>
    </location>
</feature>
<keyword evidence="3" id="KW-0520">NAD</keyword>
<evidence type="ECO:0000256" key="1">
    <source>
        <dbReference type="ARBA" id="ARBA00007358"/>
    </source>
</evidence>
<keyword evidence="7" id="KW-1185">Reference proteome</keyword>
<dbReference type="PANTHER" id="PTHR11496:SF102">
    <property type="entry name" value="ALCOHOL DEHYDROGENASE 4"/>
    <property type="match status" value="1"/>
</dbReference>
<feature type="domain" description="Alcohol dehydrogenase iron-type/glycerol dehydrogenase GldA" evidence="4">
    <location>
        <begin position="10"/>
        <end position="153"/>
    </location>
</feature>
<dbReference type="InterPro" id="IPR001670">
    <property type="entry name" value="ADH_Fe/GldA"/>
</dbReference>
<dbReference type="STRING" id="381665.SAMN05216554_4493"/>
<dbReference type="GO" id="GO:0004022">
    <property type="term" value="F:alcohol dehydrogenase (NAD+) activity"/>
    <property type="evidence" value="ECO:0007669"/>
    <property type="project" value="TreeGrafter"/>
</dbReference>
<dbReference type="GO" id="GO:0046872">
    <property type="term" value="F:metal ion binding"/>
    <property type="evidence" value="ECO:0007669"/>
    <property type="project" value="InterPro"/>
</dbReference>
<dbReference type="OrthoDB" id="9815791at2"/>
<evidence type="ECO:0000313" key="6">
    <source>
        <dbReference type="EMBL" id="SDZ53897.1"/>
    </source>
</evidence>
<dbReference type="Pfam" id="PF00465">
    <property type="entry name" value="Fe-ADH"/>
    <property type="match status" value="1"/>
</dbReference>
<accession>A0A1H3TUZ4</accession>
<dbReference type="Proteomes" id="UP000198891">
    <property type="component" value="Unassembled WGS sequence"/>
</dbReference>
<dbReference type="SUPFAM" id="SSF56796">
    <property type="entry name" value="Dehydroquinate synthase-like"/>
    <property type="match status" value="1"/>
</dbReference>